<keyword evidence="1" id="KW-0812">Transmembrane</keyword>
<dbReference type="Gramene" id="Dexi5A01G0006790.1">
    <property type="protein sequence ID" value="Dexi5A01G0006790.1:cds"/>
    <property type="gene ID" value="Dexi5A01G0006790"/>
</dbReference>
<feature type="transmembrane region" description="Helical" evidence="1">
    <location>
        <begin position="58"/>
        <end position="80"/>
    </location>
</feature>
<protein>
    <submittedName>
        <fullName evidence="2">Uncharacterized protein</fullName>
    </submittedName>
</protein>
<evidence type="ECO:0000256" key="1">
    <source>
        <dbReference type="SAM" id="Phobius"/>
    </source>
</evidence>
<proteinExistence type="predicted"/>
<reference evidence="2" key="1">
    <citation type="submission" date="2020-07" db="EMBL/GenBank/DDBJ databases">
        <title>Genome sequence and genetic diversity analysis of an under-domesticated orphan crop, white fonio (Digitaria exilis).</title>
        <authorList>
            <person name="Bennetzen J.L."/>
            <person name="Chen S."/>
            <person name="Ma X."/>
            <person name="Wang X."/>
            <person name="Yssel A.E.J."/>
            <person name="Chaluvadi S.R."/>
            <person name="Johnson M."/>
            <person name="Gangashetty P."/>
            <person name="Hamidou F."/>
            <person name="Sanogo M.D."/>
            <person name="Zwaenepoel A."/>
            <person name="Wallace J."/>
            <person name="Van De Peer Y."/>
            <person name="Van Deynze A."/>
        </authorList>
    </citation>
    <scope>NUCLEOTIDE SEQUENCE</scope>
    <source>
        <tissue evidence="2">Leaves</tissue>
    </source>
</reference>
<dbReference type="PANTHER" id="PTHR33530">
    <property type="entry name" value="OS01G0147100 PROTEIN"/>
    <property type="match status" value="1"/>
</dbReference>
<dbReference type="PANTHER" id="PTHR33530:SF4">
    <property type="entry name" value="OS01G0145800 PROTEIN"/>
    <property type="match status" value="1"/>
</dbReference>
<dbReference type="InterPro" id="IPR022149">
    <property type="entry name" value="DUF3681"/>
</dbReference>
<keyword evidence="3" id="KW-1185">Reference proteome</keyword>
<dbReference type="EMBL" id="JACEFO010002379">
    <property type="protein sequence ID" value="KAF8662890.1"/>
    <property type="molecule type" value="Genomic_DNA"/>
</dbReference>
<sequence>MALCGTHWPSWREEGGVAAPEPPRQAVFEAGILGLAVISAAMALAARQPPPWLHPDAYFVALSGVFFVGVVQVTASVWATTGGRRATAGKKLLQVSAVALLGVAAGLELASLLL</sequence>
<gene>
    <name evidence="2" type="ORF">HU200_055472</name>
</gene>
<comment type="caution">
    <text evidence="2">The sequence shown here is derived from an EMBL/GenBank/DDBJ whole genome shotgun (WGS) entry which is preliminary data.</text>
</comment>
<dbReference type="AlphaFoldDB" id="A0A835AGI9"/>
<dbReference type="OrthoDB" id="673362at2759"/>
<keyword evidence="1" id="KW-1133">Transmembrane helix</keyword>
<dbReference type="Proteomes" id="UP000636709">
    <property type="component" value="Unassembled WGS sequence"/>
</dbReference>
<dbReference type="Pfam" id="PF12442">
    <property type="entry name" value="DUF3681"/>
    <property type="match status" value="1"/>
</dbReference>
<name>A0A835AGI9_9POAL</name>
<evidence type="ECO:0000313" key="3">
    <source>
        <dbReference type="Proteomes" id="UP000636709"/>
    </source>
</evidence>
<feature type="transmembrane region" description="Helical" evidence="1">
    <location>
        <begin position="92"/>
        <end position="113"/>
    </location>
</feature>
<keyword evidence="1" id="KW-0472">Membrane</keyword>
<organism evidence="2 3">
    <name type="scientific">Digitaria exilis</name>
    <dbReference type="NCBI Taxonomy" id="1010633"/>
    <lineage>
        <taxon>Eukaryota</taxon>
        <taxon>Viridiplantae</taxon>
        <taxon>Streptophyta</taxon>
        <taxon>Embryophyta</taxon>
        <taxon>Tracheophyta</taxon>
        <taxon>Spermatophyta</taxon>
        <taxon>Magnoliopsida</taxon>
        <taxon>Liliopsida</taxon>
        <taxon>Poales</taxon>
        <taxon>Poaceae</taxon>
        <taxon>PACMAD clade</taxon>
        <taxon>Panicoideae</taxon>
        <taxon>Panicodae</taxon>
        <taxon>Paniceae</taxon>
        <taxon>Anthephorinae</taxon>
        <taxon>Digitaria</taxon>
    </lineage>
</organism>
<evidence type="ECO:0000313" key="2">
    <source>
        <dbReference type="EMBL" id="KAF8662890.1"/>
    </source>
</evidence>
<accession>A0A835AGI9</accession>